<dbReference type="NCBIfam" id="NF006540">
    <property type="entry name" value="PRK09034.1"/>
    <property type="match status" value="1"/>
</dbReference>
<dbReference type="FunFam" id="3.30.2130.10:FF:000001">
    <property type="entry name" value="Bifunctional aspartokinase/homoserine dehydrogenase"/>
    <property type="match status" value="1"/>
</dbReference>
<dbReference type="InterPro" id="IPR036393">
    <property type="entry name" value="AceGlu_kinase-like_sf"/>
</dbReference>
<dbReference type="InterPro" id="IPR018042">
    <property type="entry name" value="Aspartate_kinase_CS"/>
</dbReference>
<evidence type="ECO:0000256" key="13">
    <source>
        <dbReference type="PIRSR" id="PIRSR000726-1"/>
    </source>
</evidence>
<organism evidence="17 18">
    <name type="scientific">Macrococcoides caseolyticum</name>
    <dbReference type="NCBI Taxonomy" id="69966"/>
    <lineage>
        <taxon>Bacteria</taxon>
        <taxon>Bacillati</taxon>
        <taxon>Bacillota</taxon>
        <taxon>Bacilli</taxon>
        <taxon>Bacillales</taxon>
        <taxon>Staphylococcaceae</taxon>
        <taxon>Macrococcoides</taxon>
    </lineage>
</organism>
<dbReference type="GO" id="GO:0009088">
    <property type="term" value="P:threonine biosynthetic process"/>
    <property type="evidence" value="ECO:0007669"/>
    <property type="project" value="UniProtKB-UniPathway"/>
</dbReference>
<keyword evidence="6 14" id="KW-0808">Transferase</keyword>
<feature type="binding site" evidence="13">
    <location>
        <position position="120"/>
    </location>
    <ligand>
        <name>substrate</name>
    </ligand>
</feature>
<dbReference type="InterPro" id="IPR045865">
    <property type="entry name" value="ACT-like_dom_sf"/>
</dbReference>
<dbReference type="UniPathway" id="UPA00050">
    <property type="reaction ID" value="UER00461"/>
</dbReference>
<dbReference type="PANTHER" id="PTHR21499">
    <property type="entry name" value="ASPARTATE KINASE"/>
    <property type="match status" value="1"/>
</dbReference>
<keyword evidence="15" id="KW-0028">Amino-acid biosynthesis</keyword>
<keyword evidence="8 14" id="KW-0418">Kinase</keyword>
<dbReference type="InterPro" id="IPR001048">
    <property type="entry name" value="Asp/Glu/Uridylate_kinase"/>
</dbReference>
<feature type="binding site" evidence="13">
    <location>
        <position position="49"/>
    </location>
    <ligand>
        <name>substrate</name>
    </ligand>
</feature>
<dbReference type="PIRSF" id="PIRSF000726">
    <property type="entry name" value="Asp_kin"/>
    <property type="match status" value="1"/>
</dbReference>
<evidence type="ECO:0000256" key="9">
    <source>
        <dbReference type="ARBA" id="ARBA00022840"/>
    </source>
</evidence>
<reference evidence="17 18" key="1">
    <citation type="submission" date="2017-12" db="EMBL/GenBank/DDBJ databases">
        <title>Genomics of Macrococcus caseolyticus.</title>
        <authorList>
            <person name="MacFadyen A.C."/>
            <person name="Paterson G.K."/>
        </authorList>
    </citation>
    <scope>NUCLEOTIDE SEQUENCE [LARGE SCALE GENOMIC DNA]</scope>
    <source>
        <strain evidence="17 18">5788_EF188</strain>
    </source>
</reference>
<dbReference type="AlphaFoldDB" id="A0A855GG26"/>
<comment type="function">
    <text evidence="1">Catalyzes the phosphorylation of the beta-carboxyl group of aspartic acid with ATP to yield 4-phospho-L-aspartate, which is involved in the branched biosynthetic pathway leading to the biosynthesis of amino acids threonine, isoleucine and methionine.</text>
</comment>
<evidence type="ECO:0000256" key="2">
    <source>
        <dbReference type="ARBA" id="ARBA00004766"/>
    </source>
</evidence>
<dbReference type="GO" id="GO:0009089">
    <property type="term" value="P:lysine biosynthetic process via diaminopimelate"/>
    <property type="evidence" value="ECO:0007669"/>
    <property type="project" value="UniProtKB-UniPathway"/>
</dbReference>
<keyword evidence="9 13" id="KW-0067">ATP-binding</keyword>
<evidence type="ECO:0000256" key="10">
    <source>
        <dbReference type="ARBA" id="ARBA00022915"/>
    </source>
</evidence>
<dbReference type="FunFam" id="3.40.1160.10:FF:000027">
    <property type="entry name" value="Aspartokinase"/>
    <property type="match status" value="1"/>
</dbReference>
<proteinExistence type="inferred from homology"/>
<dbReference type="GO" id="GO:0004072">
    <property type="term" value="F:aspartate kinase activity"/>
    <property type="evidence" value="ECO:0007669"/>
    <property type="project" value="UniProtKB-EC"/>
</dbReference>
<comment type="similarity">
    <text evidence="5 14">Belongs to the aspartokinase family.</text>
</comment>
<sequence>MKVCKFGGSSVADAKQIKKILNIINNDATKKYIVVSAPGKRHNKDVKVTDLLIGLVEAVTYRKDYQELIAQILERFLQIERELNIRHSLIETFRTQLNDYIMRYQDQPERLTDALKSCGEDFNAQLIASYNNEQGIMTTYLSPGDIGLIVSDEPSNAIVLEESYEKIKNNLAHAEGKVIIPGFFGVNKNGDINTFSRGGSDITGAIIASSLSSDVYENFTDVSGIFSANPNIVDHPASIIQLTYEEMRELSYAGFSVFHDEALLPVYRSQIPVNIKNTNDPDHPGTLITNTRQSTGVVGVSCDTGFASINMKKYLMNREIGFTRRLLSILEDMNISYEHMPSGIDDISIILRAHQLEGKEAKLLEKIEHELKVDALSIEKNIAILMVVGLGMKTLVGTANKATEAFKAHNINLKMINQGSSEISMMFGIEEKDANQAVLAAYEAYFTH</sequence>
<evidence type="ECO:0000256" key="8">
    <source>
        <dbReference type="ARBA" id="ARBA00022777"/>
    </source>
</evidence>
<name>A0A855GG26_9STAP</name>
<dbReference type="InterPro" id="IPR001341">
    <property type="entry name" value="Asp_kinase"/>
</dbReference>
<evidence type="ECO:0000256" key="3">
    <source>
        <dbReference type="ARBA" id="ARBA00004986"/>
    </source>
</evidence>
<evidence type="ECO:0000256" key="14">
    <source>
        <dbReference type="RuleBase" id="RU003448"/>
    </source>
</evidence>
<evidence type="ECO:0000256" key="5">
    <source>
        <dbReference type="ARBA" id="ARBA00010122"/>
    </source>
</evidence>
<comment type="caution">
    <text evidence="17">The sequence shown here is derived from an EMBL/GenBank/DDBJ whole genome shotgun (WGS) entry which is preliminary data.</text>
</comment>
<dbReference type="GO" id="GO:0005524">
    <property type="term" value="F:ATP binding"/>
    <property type="evidence" value="ECO:0007669"/>
    <property type="project" value="UniProtKB-KW"/>
</dbReference>
<dbReference type="Pfam" id="PF00696">
    <property type="entry name" value="AA_kinase"/>
    <property type="match status" value="1"/>
</dbReference>
<dbReference type="Proteomes" id="UP000233482">
    <property type="component" value="Unassembled WGS sequence"/>
</dbReference>
<dbReference type="Gene3D" id="3.40.1160.10">
    <property type="entry name" value="Acetylglutamate kinase-like"/>
    <property type="match status" value="1"/>
</dbReference>
<dbReference type="Gene3D" id="1.20.120.1320">
    <property type="entry name" value="Aspartokinase, catalytic domain"/>
    <property type="match status" value="1"/>
</dbReference>
<dbReference type="EMBL" id="PIXC01000011">
    <property type="protein sequence ID" value="PKE26261.1"/>
    <property type="molecule type" value="Genomic_DNA"/>
</dbReference>
<dbReference type="InterPro" id="IPR002912">
    <property type="entry name" value="ACT_dom"/>
</dbReference>
<comment type="catalytic activity">
    <reaction evidence="12 14">
        <text>L-aspartate + ATP = 4-phospho-L-aspartate + ADP</text>
        <dbReference type="Rhea" id="RHEA:23776"/>
        <dbReference type="ChEBI" id="CHEBI:29991"/>
        <dbReference type="ChEBI" id="CHEBI:30616"/>
        <dbReference type="ChEBI" id="CHEBI:57535"/>
        <dbReference type="ChEBI" id="CHEBI:456216"/>
        <dbReference type="EC" id="2.7.2.4"/>
    </reaction>
</comment>
<evidence type="ECO:0000256" key="6">
    <source>
        <dbReference type="ARBA" id="ARBA00022679"/>
    </source>
</evidence>
<evidence type="ECO:0000256" key="4">
    <source>
        <dbReference type="ARBA" id="ARBA00005139"/>
    </source>
</evidence>
<evidence type="ECO:0000256" key="12">
    <source>
        <dbReference type="ARBA" id="ARBA00047872"/>
    </source>
</evidence>
<evidence type="ECO:0000313" key="17">
    <source>
        <dbReference type="EMBL" id="PKE26261.1"/>
    </source>
</evidence>
<dbReference type="UniPathway" id="UPA00051">
    <property type="reaction ID" value="UER00462"/>
</dbReference>
<dbReference type="CDD" id="cd04911">
    <property type="entry name" value="ACT_AKiii-YclM-BS_1"/>
    <property type="match status" value="1"/>
</dbReference>
<dbReference type="EC" id="2.7.2.4" evidence="14"/>
<keyword evidence="7 13" id="KW-0547">Nucleotide-binding</keyword>
<feature type="binding site" evidence="13">
    <location>
        <begin position="5"/>
        <end position="8"/>
    </location>
    <ligand>
        <name>ATP</name>
        <dbReference type="ChEBI" id="CHEBI:30616"/>
    </ligand>
</feature>
<dbReference type="PANTHER" id="PTHR21499:SF67">
    <property type="entry name" value="ASPARTOKINASE 3"/>
    <property type="match status" value="1"/>
</dbReference>
<dbReference type="PROSITE" id="PS00324">
    <property type="entry name" value="ASPARTOKINASE"/>
    <property type="match status" value="1"/>
</dbReference>
<gene>
    <name evidence="17" type="ORF">CW686_06225</name>
</gene>
<evidence type="ECO:0000256" key="1">
    <source>
        <dbReference type="ARBA" id="ARBA00003121"/>
    </source>
</evidence>
<protein>
    <recommendedName>
        <fullName evidence="14">Aspartokinase</fullName>
        <ecNumber evidence="14">2.7.2.4</ecNumber>
    </recommendedName>
</protein>
<evidence type="ECO:0000259" key="16">
    <source>
        <dbReference type="PROSITE" id="PS51671"/>
    </source>
</evidence>
<evidence type="ECO:0000313" key="18">
    <source>
        <dbReference type="Proteomes" id="UP000233482"/>
    </source>
</evidence>
<comment type="pathway">
    <text evidence="2 15">Amino-acid biosynthesis; L-lysine biosynthesis via DAP pathway; (S)-tetrahydrodipicolinate from L-aspartate: step 1/4.</text>
</comment>
<accession>A0A855GG26</accession>
<keyword evidence="11" id="KW-0457">Lysine biosynthesis</keyword>
<dbReference type="InterPro" id="IPR005260">
    <property type="entry name" value="Asp_kin_monofn"/>
</dbReference>
<dbReference type="SUPFAM" id="SSF55021">
    <property type="entry name" value="ACT-like"/>
    <property type="match status" value="2"/>
</dbReference>
<dbReference type="GO" id="GO:0009090">
    <property type="term" value="P:homoserine biosynthetic process"/>
    <property type="evidence" value="ECO:0007669"/>
    <property type="project" value="TreeGrafter"/>
</dbReference>
<dbReference type="PROSITE" id="PS51671">
    <property type="entry name" value="ACT"/>
    <property type="match status" value="1"/>
</dbReference>
<evidence type="ECO:0000256" key="7">
    <source>
        <dbReference type="ARBA" id="ARBA00022741"/>
    </source>
</evidence>
<evidence type="ECO:0000256" key="15">
    <source>
        <dbReference type="RuleBase" id="RU004249"/>
    </source>
</evidence>
<feature type="domain" description="ACT" evidence="16">
    <location>
        <begin position="387"/>
        <end position="448"/>
    </location>
</feature>
<dbReference type="GO" id="GO:0005829">
    <property type="term" value="C:cytosol"/>
    <property type="evidence" value="ECO:0007669"/>
    <property type="project" value="TreeGrafter"/>
</dbReference>
<comment type="pathway">
    <text evidence="3 15">Amino-acid biosynthesis; L-methionine biosynthesis via de novo pathway; L-homoserine from L-aspartate: step 1/3.</text>
</comment>
<feature type="binding site" evidence="13">
    <location>
        <begin position="220"/>
        <end position="221"/>
    </location>
    <ligand>
        <name>ATP</name>
        <dbReference type="ChEBI" id="CHEBI:30616"/>
    </ligand>
</feature>
<dbReference type="InterPro" id="IPR042199">
    <property type="entry name" value="AsparK_Bifunc_asparK/hSer_DH"/>
</dbReference>
<evidence type="ECO:0000256" key="11">
    <source>
        <dbReference type="ARBA" id="ARBA00023154"/>
    </source>
</evidence>
<dbReference type="InterPro" id="IPR035804">
    <property type="entry name" value="AKIII_YclM_N"/>
</dbReference>
<dbReference type="NCBIfam" id="TIGR00657">
    <property type="entry name" value="asp_kinases"/>
    <property type="match status" value="1"/>
</dbReference>
<dbReference type="RefSeq" id="WP_101031750.1">
    <property type="nucleotide sequence ID" value="NZ_CP073801.1"/>
</dbReference>
<dbReference type="Gene3D" id="3.30.2130.10">
    <property type="entry name" value="VC0802-like"/>
    <property type="match status" value="1"/>
</dbReference>
<dbReference type="GO" id="GO:0019877">
    <property type="term" value="P:diaminopimelate biosynthetic process"/>
    <property type="evidence" value="ECO:0007669"/>
    <property type="project" value="UniProtKB-KW"/>
</dbReference>
<comment type="pathway">
    <text evidence="4 15">Amino-acid biosynthesis; L-threonine biosynthesis; L-threonine from L-aspartate: step 1/5.</text>
</comment>
<dbReference type="SUPFAM" id="SSF53633">
    <property type="entry name" value="Carbamate kinase-like"/>
    <property type="match status" value="1"/>
</dbReference>
<dbReference type="CDD" id="cd04245">
    <property type="entry name" value="AAK_AKiii-YclM-BS"/>
    <property type="match status" value="1"/>
</dbReference>
<dbReference type="UniPathway" id="UPA00034">
    <property type="reaction ID" value="UER00015"/>
</dbReference>
<keyword evidence="10" id="KW-0220">Diaminopimelate biosynthesis</keyword>
<dbReference type="Pfam" id="PF22468">
    <property type="entry name" value="ACT_9"/>
    <property type="match status" value="1"/>
</dbReference>
<dbReference type="InterPro" id="IPR054352">
    <property type="entry name" value="ACT_Aspartokinase"/>
</dbReference>